<dbReference type="InterPro" id="IPR041193">
    <property type="entry name" value="CysA_C"/>
</dbReference>
<keyword evidence="5" id="KW-0764">Sulfate transport</keyword>
<evidence type="ECO:0000256" key="2">
    <source>
        <dbReference type="ARBA" id="ARBA00022741"/>
    </source>
</evidence>
<proteinExistence type="predicted"/>
<dbReference type="GO" id="GO:0015697">
    <property type="term" value="P:quaternary ammonium group transport"/>
    <property type="evidence" value="ECO:0007669"/>
    <property type="project" value="UniProtKB-ARBA"/>
</dbReference>
<dbReference type="Proteomes" id="UP000236220">
    <property type="component" value="Unassembled WGS sequence"/>
</dbReference>
<dbReference type="GO" id="GO:0016887">
    <property type="term" value="F:ATP hydrolysis activity"/>
    <property type="evidence" value="ECO:0007669"/>
    <property type="project" value="InterPro"/>
</dbReference>
<evidence type="ECO:0000313" key="7">
    <source>
        <dbReference type="EMBL" id="PNS09401.1"/>
    </source>
</evidence>
<evidence type="ECO:0000256" key="5">
    <source>
        <dbReference type="ARBA" id="ARBA00023032"/>
    </source>
</evidence>
<dbReference type="SUPFAM" id="SSF50331">
    <property type="entry name" value="MOP-like"/>
    <property type="match status" value="1"/>
</dbReference>
<dbReference type="SMART" id="SM00382">
    <property type="entry name" value="AAA"/>
    <property type="match status" value="1"/>
</dbReference>
<dbReference type="Pfam" id="PF17850">
    <property type="entry name" value="CysA_C_terminal"/>
    <property type="match status" value="1"/>
</dbReference>
<dbReference type="AlphaFoldDB" id="A0A2K1Q334"/>
<dbReference type="InterPro" id="IPR003439">
    <property type="entry name" value="ABC_transporter-like_ATP-bd"/>
</dbReference>
<dbReference type="Pfam" id="PF00005">
    <property type="entry name" value="ABC_tran"/>
    <property type="match status" value="1"/>
</dbReference>
<dbReference type="PROSITE" id="PS00211">
    <property type="entry name" value="ABC_TRANSPORTER_1"/>
    <property type="match status" value="1"/>
</dbReference>
<keyword evidence="2" id="KW-0547">Nucleotide-binding</keyword>
<dbReference type="InterPro" id="IPR027417">
    <property type="entry name" value="P-loop_NTPase"/>
</dbReference>
<dbReference type="FunFam" id="3.40.50.300:FF:000425">
    <property type="entry name" value="Probable ABC transporter, ATP-binding subunit"/>
    <property type="match status" value="1"/>
</dbReference>
<organism evidence="7 8">
    <name type="scientific">Solilutibacter silvestris</name>
    <dbReference type="NCBI Taxonomy" id="1645665"/>
    <lineage>
        <taxon>Bacteria</taxon>
        <taxon>Pseudomonadati</taxon>
        <taxon>Pseudomonadota</taxon>
        <taxon>Gammaproteobacteria</taxon>
        <taxon>Lysobacterales</taxon>
        <taxon>Lysobacteraceae</taxon>
        <taxon>Solilutibacter</taxon>
    </lineage>
</organism>
<name>A0A2K1Q334_9GAMM</name>
<dbReference type="EMBL" id="NPZB01000001">
    <property type="protein sequence ID" value="PNS09401.1"/>
    <property type="molecule type" value="Genomic_DNA"/>
</dbReference>
<evidence type="ECO:0000256" key="1">
    <source>
        <dbReference type="ARBA" id="ARBA00022448"/>
    </source>
</evidence>
<sequence length="385" mass="42273">MNAARFDRTQAVKHDAGAEWHHRQTVTHHEAVATRQGMDLHIRQLGKRFGNATALDAVDLDIASGELVALLGPSGSGKTTLLRVIAGLLDADAGQVLFGDVDATRLSLRQRNVGFVFQHYALFRHMTVAENIAFGLRSRPRSRRPDKATILSRVDELLQLIQLGELGGRYPEQLSGGQRQRVALARALAIDPTLLLLDEPFGALDAKVRVDLRRWLRTLHEQTGQTTLFVTHDQEEALELADRVVVLREGRIEQVGTPHEIYSAPASEYVFDFIGRANVLEGRVIDGRFRSDGHGFDAPTDVAAGHARLYVRPHDLAIVDAASGIPAKVLATHLRSGRITVEAQVESQARLLELDLAATPDADVPAVGATIGVLPRAWRIYPSER</sequence>
<dbReference type="InterPro" id="IPR017871">
    <property type="entry name" value="ABC_transporter-like_CS"/>
</dbReference>
<keyword evidence="1" id="KW-0813">Transport</keyword>
<evidence type="ECO:0000313" key="8">
    <source>
        <dbReference type="Proteomes" id="UP000236220"/>
    </source>
</evidence>
<evidence type="ECO:0000256" key="4">
    <source>
        <dbReference type="ARBA" id="ARBA00022967"/>
    </source>
</evidence>
<keyword evidence="4" id="KW-1278">Translocase</keyword>
<dbReference type="InterPro" id="IPR050093">
    <property type="entry name" value="ABC_SmlMolc_Importer"/>
</dbReference>
<dbReference type="GO" id="GO:0005524">
    <property type="term" value="F:ATP binding"/>
    <property type="evidence" value="ECO:0007669"/>
    <property type="project" value="UniProtKB-KW"/>
</dbReference>
<evidence type="ECO:0000256" key="3">
    <source>
        <dbReference type="ARBA" id="ARBA00022840"/>
    </source>
</evidence>
<keyword evidence="8" id="KW-1185">Reference proteome</keyword>
<accession>A0A2K1Q334</accession>
<dbReference type="InterPro" id="IPR003593">
    <property type="entry name" value="AAA+_ATPase"/>
</dbReference>
<protein>
    <submittedName>
        <fullName evidence="7">Sulfate ABC transporter</fullName>
    </submittedName>
</protein>
<dbReference type="InterPro" id="IPR005666">
    <property type="entry name" value="Sulph_transpt1"/>
</dbReference>
<keyword evidence="3" id="KW-0067">ATP-binding</keyword>
<dbReference type="GO" id="GO:0015419">
    <property type="term" value="F:ABC-type sulfate transporter activity"/>
    <property type="evidence" value="ECO:0007669"/>
    <property type="project" value="InterPro"/>
</dbReference>
<dbReference type="GO" id="GO:0043190">
    <property type="term" value="C:ATP-binding cassette (ABC) transporter complex"/>
    <property type="evidence" value="ECO:0007669"/>
    <property type="project" value="InterPro"/>
</dbReference>
<evidence type="ECO:0000259" key="6">
    <source>
        <dbReference type="PROSITE" id="PS50893"/>
    </source>
</evidence>
<feature type="domain" description="ABC transporter" evidence="6">
    <location>
        <begin position="40"/>
        <end position="274"/>
    </location>
</feature>
<dbReference type="PROSITE" id="PS50893">
    <property type="entry name" value="ABC_TRANSPORTER_2"/>
    <property type="match status" value="1"/>
</dbReference>
<dbReference type="NCBIfam" id="TIGR00968">
    <property type="entry name" value="3a0106s01"/>
    <property type="match status" value="1"/>
</dbReference>
<dbReference type="Gene3D" id="3.40.50.300">
    <property type="entry name" value="P-loop containing nucleotide triphosphate hydrolases"/>
    <property type="match status" value="1"/>
</dbReference>
<gene>
    <name evidence="7" type="ORF">Lysil_1030</name>
</gene>
<comment type="caution">
    <text evidence="7">The sequence shown here is derived from an EMBL/GenBank/DDBJ whole genome shotgun (WGS) entry which is preliminary data.</text>
</comment>
<dbReference type="PANTHER" id="PTHR42781:SF4">
    <property type="entry name" value="SPERMIDINE_PUTRESCINE IMPORT ATP-BINDING PROTEIN POTA"/>
    <property type="match status" value="1"/>
</dbReference>
<reference evidence="7 8" key="1">
    <citation type="submission" date="2017-08" db="EMBL/GenBank/DDBJ databases">
        <title>Lysobacter sylvestris genome.</title>
        <authorList>
            <person name="Zhang D.-C."/>
            <person name="Albuquerque L."/>
            <person name="Franca L."/>
            <person name="Froufe H.J.C."/>
            <person name="Barroso C."/>
            <person name="Egas C."/>
            <person name="Da Costa M."/>
            <person name="Margesin R."/>
        </authorList>
    </citation>
    <scope>NUCLEOTIDE SEQUENCE [LARGE SCALE GENOMIC DNA]</scope>
    <source>
        <strain evidence="7 8">AM20-91</strain>
    </source>
</reference>
<dbReference type="PANTHER" id="PTHR42781">
    <property type="entry name" value="SPERMIDINE/PUTRESCINE IMPORT ATP-BINDING PROTEIN POTA"/>
    <property type="match status" value="1"/>
</dbReference>
<dbReference type="InterPro" id="IPR008995">
    <property type="entry name" value="Mo/tungstate-bd_C_term_dom"/>
</dbReference>
<dbReference type="SUPFAM" id="SSF52540">
    <property type="entry name" value="P-loop containing nucleoside triphosphate hydrolases"/>
    <property type="match status" value="1"/>
</dbReference>